<evidence type="ECO:0000256" key="1">
    <source>
        <dbReference type="SAM" id="SignalP"/>
    </source>
</evidence>
<evidence type="ECO:0000313" key="3">
    <source>
        <dbReference type="Proteomes" id="UP001139485"/>
    </source>
</evidence>
<comment type="caution">
    <text evidence="2">The sequence shown here is derived from an EMBL/GenBank/DDBJ whole genome shotgun (WGS) entry which is preliminary data.</text>
</comment>
<accession>A0A9X2D566</accession>
<dbReference type="EMBL" id="JAMOIL010000002">
    <property type="protein sequence ID" value="MCM0619265.1"/>
    <property type="molecule type" value="Genomic_DNA"/>
</dbReference>
<dbReference type="Proteomes" id="UP001139485">
    <property type="component" value="Unassembled WGS sequence"/>
</dbReference>
<dbReference type="RefSeq" id="WP_250826131.1">
    <property type="nucleotide sequence ID" value="NZ_JAMOIL010000002.1"/>
</dbReference>
<organism evidence="2 3">
    <name type="scientific">Nocardioides bruguierae</name>
    <dbReference type="NCBI Taxonomy" id="2945102"/>
    <lineage>
        <taxon>Bacteria</taxon>
        <taxon>Bacillati</taxon>
        <taxon>Actinomycetota</taxon>
        <taxon>Actinomycetes</taxon>
        <taxon>Propionibacteriales</taxon>
        <taxon>Nocardioidaceae</taxon>
        <taxon>Nocardioides</taxon>
    </lineage>
</organism>
<keyword evidence="1" id="KW-0732">Signal</keyword>
<feature type="chain" id="PRO_5040907367" evidence="1">
    <location>
        <begin position="35"/>
        <end position="193"/>
    </location>
</feature>
<evidence type="ECO:0000313" key="2">
    <source>
        <dbReference type="EMBL" id="MCM0619265.1"/>
    </source>
</evidence>
<gene>
    <name evidence="2" type="ORF">M8330_03005</name>
</gene>
<sequence length="193" mass="19595">MSVTAEGRSLPARAAVRALALAALLPLAACTSGAGPDEDADVVERGAVAVAVTVEDGRLLVQRRDEGTWSDPSDVGAVPTGHAYTSSAVSVGGDTVAVVLETAATSLPEGDDADDLSSGLLAVSTGPDAGWDTHDADPLHEAFVLEDGSAVFTGYGSDDGGDGAEDRVLVWRGGTFDVEPYAEVQDEVEQLLG</sequence>
<reference evidence="2" key="1">
    <citation type="submission" date="2022-05" db="EMBL/GenBank/DDBJ databases">
        <authorList>
            <person name="Tuo L."/>
        </authorList>
    </citation>
    <scope>NUCLEOTIDE SEQUENCE</scope>
    <source>
        <strain evidence="2">BSK12Z-4</strain>
    </source>
</reference>
<proteinExistence type="predicted"/>
<dbReference type="AlphaFoldDB" id="A0A9X2D566"/>
<protein>
    <submittedName>
        <fullName evidence="2">Uncharacterized protein</fullName>
    </submittedName>
</protein>
<feature type="signal peptide" evidence="1">
    <location>
        <begin position="1"/>
        <end position="34"/>
    </location>
</feature>
<name>A0A9X2D566_9ACTN</name>
<keyword evidence="3" id="KW-1185">Reference proteome</keyword>